<feature type="domain" description="Telomere repeat-binding factor dimerisation" evidence="4">
    <location>
        <begin position="154"/>
        <end position="340"/>
    </location>
</feature>
<feature type="region of interest" description="Disordered" evidence="3">
    <location>
        <begin position="429"/>
        <end position="458"/>
    </location>
</feature>
<evidence type="ECO:0000256" key="1">
    <source>
        <dbReference type="ARBA" id="ARBA00023125"/>
    </source>
</evidence>
<feature type="compositionally biased region" description="Acidic residues" evidence="3">
    <location>
        <begin position="580"/>
        <end position="593"/>
    </location>
</feature>
<feature type="compositionally biased region" description="Acidic residues" evidence="3">
    <location>
        <begin position="352"/>
        <end position="364"/>
    </location>
</feature>
<feature type="compositionally biased region" description="Basic and acidic residues" evidence="3">
    <location>
        <begin position="917"/>
        <end position="929"/>
    </location>
</feature>
<dbReference type="InterPro" id="IPR009057">
    <property type="entry name" value="Homeodomain-like_sf"/>
</dbReference>
<evidence type="ECO:0000256" key="2">
    <source>
        <dbReference type="ARBA" id="ARBA00023242"/>
    </source>
</evidence>
<feature type="region of interest" description="Disordered" evidence="3">
    <location>
        <begin position="488"/>
        <end position="543"/>
    </location>
</feature>
<feature type="region of interest" description="Disordered" evidence="3">
    <location>
        <begin position="1"/>
        <end position="104"/>
    </location>
</feature>
<feature type="compositionally biased region" description="Polar residues" evidence="3">
    <location>
        <begin position="61"/>
        <end position="76"/>
    </location>
</feature>
<dbReference type="PANTHER" id="PTHR47807:SF1">
    <property type="entry name" value="PROTEIN TBF1"/>
    <property type="match status" value="1"/>
</dbReference>
<keyword evidence="1" id="KW-0238">DNA-binding</keyword>
<dbReference type="EMBL" id="FMSP01000017">
    <property type="protein sequence ID" value="SCV73181.1"/>
    <property type="molecule type" value="Genomic_DNA"/>
</dbReference>
<feature type="compositionally biased region" description="Basic and acidic residues" evidence="3">
    <location>
        <begin position="653"/>
        <end position="665"/>
    </location>
</feature>
<protein>
    <submittedName>
        <fullName evidence="5">BQ2448_7106 protein</fullName>
    </submittedName>
</protein>
<dbReference type="PANTHER" id="PTHR47807">
    <property type="entry name" value="PROTEIN TBF1"/>
    <property type="match status" value="1"/>
</dbReference>
<feature type="compositionally biased region" description="Basic and acidic residues" evidence="3">
    <location>
        <begin position="564"/>
        <end position="577"/>
    </location>
</feature>
<dbReference type="GO" id="GO:0010833">
    <property type="term" value="P:telomere maintenance via telomere lengthening"/>
    <property type="evidence" value="ECO:0007669"/>
    <property type="project" value="TreeGrafter"/>
</dbReference>
<feature type="compositionally biased region" description="Polar residues" evidence="3">
    <location>
        <begin position="489"/>
        <end position="498"/>
    </location>
</feature>
<keyword evidence="6" id="KW-1185">Reference proteome</keyword>
<feature type="compositionally biased region" description="Basic and acidic residues" evidence="3">
    <location>
        <begin position="888"/>
        <end position="899"/>
    </location>
</feature>
<feature type="compositionally biased region" description="Polar residues" evidence="3">
    <location>
        <begin position="1"/>
        <end position="14"/>
    </location>
</feature>
<dbReference type="Pfam" id="PF08558">
    <property type="entry name" value="TRF"/>
    <property type="match status" value="1"/>
</dbReference>
<feature type="region of interest" description="Disordered" evidence="3">
    <location>
        <begin position="848"/>
        <end position="994"/>
    </location>
</feature>
<evidence type="ECO:0000313" key="5">
    <source>
        <dbReference type="EMBL" id="SCV73181.1"/>
    </source>
</evidence>
<organism evidence="5 6">
    <name type="scientific">Microbotryum intermedium</name>
    <dbReference type="NCBI Taxonomy" id="269621"/>
    <lineage>
        <taxon>Eukaryota</taxon>
        <taxon>Fungi</taxon>
        <taxon>Dikarya</taxon>
        <taxon>Basidiomycota</taxon>
        <taxon>Pucciniomycotina</taxon>
        <taxon>Microbotryomycetes</taxon>
        <taxon>Microbotryales</taxon>
        <taxon>Microbotryaceae</taxon>
        <taxon>Microbotryum</taxon>
    </lineage>
</organism>
<feature type="region of interest" description="Disordered" evidence="3">
    <location>
        <begin position="564"/>
        <end position="835"/>
    </location>
</feature>
<proteinExistence type="predicted"/>
<feature type="compositionally biased region" description="Polar residues" evidence="3">
    <location>
        <begin position="855"/>
        <end position="867"/>
    </location>
</feature>
<dbReference type="GO" id="GO:0003691">
    <property type="term" value="F:double-stranded telomeric DNA binding"/>
    <property type="evidence" value="ECO:0007669"/>
    <property type="project" value="TreeGrafter"/>
</dbReference>
<dbReference type="SUPFAM" id="SSF46689">
    <property type="entry name" value="Homeodomain-like"/>
    <property type="match status" value="1"/>
</dbReference>
<feature type="compositionally biased region" description="Basic and acidic residues" evidence="3">
    <location>
        <begin position="594"/>
        <end position="619"/>
    </location>
</feature>
<feature type="compositionally biased region" description="Polar residues" evidence="3">
    <location>
        <begin position="973"/>
        <end position="983"/>
    </location>
</feature>
<accession>A0A238FLZ8</accession>
<evidence type="ECO:0000256" key="3">
    <source>
        <dbReference type="SAM" id="MobiDB-lite"/>
    </source>
</evidence>
<feature type="compositionally biased region" description="Basic and acidic residues" evidence="3">
    <location>
        <begin position="737"/>
        <end position="764"/>
    </location>
</feature>
<name>A0A238FLZ8_9BASI</name>
<feature type="compositionally biased region" description="Acidic residues" evidence="3">
    <location>
        <begin position="669"/>
        <end position="679"/>
    </location>
</feature>
<dbReference type="InterPro" id="IPR013867">
    <property type="entry name" value="Telomere_rpt-bd_fac_dimer_dom"/>
</dbReference>
<gene>
    <name evidence="5" type="ORF">BQ2448_7106</name>
</gene>
<evidence type="ECO:0000259" key="4">
    <source>
        <dbReference type="Pfam" id="PF08558"/>
    </source>
</evidence>
<evidence type="ECO:0000313" key="6">
    <source>
        <dbReference type="Proteomes" id="UP000198372"/>
    </source>
</evidence>
<sequence length="1333" mass="148445">MSRQGPSRRGTTATPSASSQLRQSSAPAPAPSSSSASAMTNNTITPRGRRVPRASVEAQAQAGSNLPTPRPTNLSKATRDTGHKRGRGGAWRKSLMGPSRGPRSRTLDVRQQAVAMPTQIALQALLDVGKRQDTGVGLKNRMALSGQDVKDYNAFRAIKEAYLSTASFLRPDALDPHYAPQLNDPSSPFNQLVRRANLVTFLYLVFSSGPDAEGNRRRDAAAKLTDAATNFLTLVVPNEAQIHDGVLAMLTGLRVQAYLSHLATSRERSAPSEFLGSPLSTYLSQEKLLDNRSAAIRFTTLQNDALVAIESTEADLEVLETQYKWTDLVQELRNYCENIADTPVESGRSDADSVDDEADADEGEEPVRRPTESKASPRGPQTPRATIVPKSLKKSAKKALTPVQTREETPSDVDELLSDSALANVTIESQSDVGRLDEEQEVEERLRYSSVDEGMADTRADEMESYETAATVEKRNVQAFRALEEGSKTFKTASSYQEAEQRESLELEKPTMAVQMRALQRELSHEQSTIDTQEEDDGSIEPLPTRAAQISLFLRDLTSELSTHEMQVEEETLEKAIAEFSDEDGENEEEEEDFKPKSEEKDDDLSVDRTPRPQRRDASVDDTATRPIETRLAFGQGNQLQRVPVDNTVARSLLDRQADAEKLRFDSQGGEDADEEDELESPRKTKRAATGSKGKGKGKGRGKQKEASVPAIEQSRGQVTRVRARTGSPVPEDEDSDRSKEKEREDRLGTVELEQERDRPHRADVNNYQYDPFFDEREFGGGNGSNEPEQETFAFDQDDAASSLDIQEVSAHDRKGKGKEKAQESSSVVVLEPGDEMTMYFESRRIETLDAQNKGVGTSSRSKQAASGSKKKTGRNRREASGGDEGFETDHSSVDDELRRRNRRAQRQIVDDESDRNDDRSRNEPDARSKQRSKKRSRVESDSDSSDANAPMRDFLKATHSPKRTQYEDVVLSDSSKSNNEDGTPSPPRCHNIYRQNRNAHGARIAWTYEEDRCLTEAMRHHQCRWSQIMALHGPQGAIDDKLKHRTSMSIRDRAVNLKVNLVKQRLRVPSYFKPDRPTDAAFTGNSARAQQTSLAHERSKVQEDGLWLRCPVDACLTVVLLFPSHSFAALDNPITRSFLVQVAMYTPSLSFVLLALTSAVSAIVAVGEPNPATPDAHTKQLEVFCKKFTSRCYSSLKTKNAGLHRCYWNTKDSVKVFCGEVKVVTEVINSTGNLNSIVKKTELPKDGKVTLPTHIVHRPKEVKKYKLINYTPKLLKRLQVNASPLTLQILKYTKQDTAFKKGTEKRLEGRVVRLIKAPQQAPRANHLWKVLA</sequence>
<dbReference type="Gene3D" id="1.10.10.60">
    <property type="entry name" value="Homeodomain-like"/>
    <property type="match status" value="1"/>
</dbReference>
<dbReference type="Proteomes" id="UP000198372">
    <property type="component" value="Unassembled WGS sequence"/>
</dbReference>
<dbReference type="GO" id="GO:0042803">
    <property type="term" value="F:protein homodimerization activity"/>
    <property type="evidence" value="ECO:0007669"/>
    <property type="project" value="InterPro"/>
</dbReference>
<feature type="region of interest" description="Disordered" evidence="3">
    <location>
        <begin position="341"/>
        <end position="417"/>
    </location>
</feature>
<dbReference type="InterPro" id="IPR052833">
    <property type="entry name" value="Telomeric_DNA-bd_trans-reg"/>
</dbReference>
<feature type="compositionally biased region" description="Low complexity" evidence="3">
    <location>
        <begin position="15"/>
        <end position="38"/>
    </location>
</feature>
<feature type="compositionally biased region" description="Basic and acidic residues" evidence="3">
    <location>
        <begin position="499"/>
        <end position="509"/>
    </location>
</feature>
<dbReference type="OrthoDB" id="2527453at2759"/>
<reference evidence="6" key="1">
    <citation type="submission" date="2016-09" db="EMBL/GenBank/DDBJ databases">
        <authorList>
            <person name="Jeantristanb JTB J.-T."/>
            <person name="Ricardo R."/>
        </authorList>
    </citation>
    <scope>NUCLEOTIDE SEQUENCE [LARGE SCALE GENOMIC DNA]</scope>
</reference>
<dbReference type="STRING" id="269621.A0A238FLZ8"/>
<keyword evidence="2" id="KW-0539">Nucleus</keyword>